<dbReference type="Proteomes" id="UP000017836">
    <property type="component" value="Unassembled WGS sequence"/>
</dbReference>
<keyword evidence="2" id="KW-1185">Reference proteome</keyword>
<organism evidence="1 2">
    <name type="scientific">Amborella trichopoda</name>
    <dbReference type="NCBI Taxonomy" id="13333"/>
    <lineage>
        <taxon>Eukaryota</taxon>
        <taxon>Viridiplantae</taxon>
        <taxon>Streptophyta</taxon>
        <taxon>Embryophyta</taxon>
        <taxon>Tracheophyta</taxon>
        <taxon>Spermatophyta</taxon>
        <taxon>Magnoliopsida</taxon>
        <taxon>Amborellales</taxon>
        <taxon>Amborellaceae</taxon>
        <taxon>Amborella</taxon>
    </lineage>
</organism>
<reference evidence="2" key="1">
    <citation type="journal article" date="2013" name="Science">
        <title>The Amborella genome and the evolution of flowering plants.</title>
        <authorList>
            <consortium name="Amborella Genome Project"/>
        </authorList>
    </citation>
    <scope>NUCLEOTIDE SEQUENCE [LARGE SCALE GENOMIC DNA]</scope>
</reference>
<sequence>MGLFIATLYDLSDSVAISNGTGGIQTDAQHYSGHIAFSDLINRSLKLIQLASTTFRMSLDTSCPAGLVVPSSDHYPIRNRQPHSVLTANIHIGQAVSRLVKISGPGTSGNDAGGIGTADRLLGHFWSSSESLVSGAIWNGVDAIENGARFLFIFGARREA</sequence>
<dbReference type="HOGENOM" id="CLU_1654508_0_0_1"/>
<proteinExistence type="predicted"/>
<gene>
    <name evidence="1" type="ORF">AMTR_s00023p00247450</name>
</gene>
<protein>
    <submittedName>
        <fullName evidence="1">Uncharacterized protein</fullName>
    </submittedName>
</protein>
<evidence type="ECO:0000313" key="1">
    <source>
        <dbReference type="EMBL" id="ERM95754.1"/>
    </source>
</evidence>
<dbReference type="Gramene" id="ERM95754">
    <property type="protein sequence ID" value="ERM95754"/>
    <property type="gene ID" value="AMTR_s00023p00247450"/>
</dbReference>
<dbReference type="AlphaFoldDB" id="W1NKK9"/>
<dbReference type="EMBL" id="KI397474">
    <property type="protein sequence ID" value="ERM95754.1"/>
    <property type="molecule type" value="Genomic_DNA"/>
</dbReference>
<evidence type="ECO:0000313" key="2">
    <source>
        <dbReference type="Proteomes" id="UP000017836"/>
    </source>
</evidence>
<name>W1NKK9_AMBTC</name>
<accession>W1NKK9</accession>